<dbReference type="AlphaFoldDB" id="A0A154PPC1"/>
<keyword evidence="1" id="KW-0689">Ribosomal protein</keyword>
<organism evidence="1 2">
    <name type="scientific">Dufourea novaeangliae</name>
    <name type="common">Sweat bee</name>
    <dbReference type="NCBI Taxonomy" id="178035"/>
    <lineage>
        <taxon>Eukaryota</taxon>
        <taxon>Metazoa</taxon>
        <taxon>Ecdysozoa</taxon>
        <taxon>Arthropoda</taxon>
        <taxon>Hexapoda</taxon>
        <taxon>Insecta</taxon>
        <taxon>Pterygota</taxon>
        <taxon>Neoptera</taxon>
        <taxon>Endopterygota</taxon>
        <taxon>Hymenoptera</taxon>
        <taxon>Apocrita</taxon>
        <taxon>Aculeata</taxon>
        <taxon>Apoidea</taxon>
        <taxon>Anthophila</taxon>
        <taxon>Halictidae</taxon>
        <taxon>Rophitinae</taxon>
        <taxon>Dufourea</taxon>
    </lineage>
</organism>
<sequence length="170" mass="19397">MPIKYIGRKTDFKGKTLWEILGNLKNCGVGRMILRSQFQKYREASYMRILKVAAQPDVSEPGPDNLRKVVALVERTFRGTKNVKPVQIDSVTYKGDYILVPKDQETSYINASEQPTVKICPETMELPPLLRELLIQQAKQAGKPLVDEPKIKIRYCVGPVKFYKVAENQL</sequence>
<keyword evidence="1" id="KW-0687">Ribonucleoprotein</keyword>
<protein>
    <submittedName>
        <fullName evidence="1">28S ribosomal protein S34, mitochondrial</fullName>
    </submittedName>
</protein>
<dbReference type="PANTHER" id="PTHR28589">
    <property type="entry name" value="28S RIBOSOMAL PROTEIN S34, MITOCHONDRIAL"/>
    <property type="match status" value="1"/>
</dbReference>
<dbReference type="InterPro" id="IPR032053">
    <property type="entry name" value="Ribosomal_mS34"/>
</dbReference>
<evidence type="ECO:0000313" key="1">
    <source>
        <dbReference type="EMBL" id="KZC13731.1"/>
    </source>
</evidence>
<gene>
    <name evidence="1" type="ORF">WN55_06020</name>
</gene>
<name>A0A154PPC1_DUFNO</name>
<dbReference type="Proteomes" id="UP000076502">
    <property type="component" value="Unassembled WGS sequence"/>
</dbReference>
<proteinExistence type="predicted"/>
<dbReference type="OrthoDB" id="16434at2759"/>
<dbReference type="Pfam" id="PF16053">
    <property type="entry name" value="MRP-S34"/>
    <property type="match status" value="1"/>
</dbReference>
<evidence type="ECO:0000313" key="2">
    <source>
        <dbReference type="Proteomes" id="UP000076502"/>
    </source>
</evidence>
<dbReference type="GO" id="GO:0003735">
    <property type="term" value="F:structural constituent of ribosome"/>
    <property type="evidence" value="ECO:0007669"/>
    <property type="project" value="InterPro"/>
</dbReference>
<dbReference type="GO" id="GO:0005840">
    <property type="term" value="C:ribosome"/>
    <property type="evidence" value="ECO:0007669"/>
    <property type="project" value="UniProtKB-KW"/>
</dbReference>
<keyword evidence="2" id="KW-1185">Reference proteome</keyword>
<accession>A0A154PPC1</accession>
<dbReference type="OMA" id="NPQMKVH"/>
<dbReference type="PANTHER" id="PTHR28589:SF1">
    <property type="entry name" value="SMALL RIBOSOMAL SUBUNIT PROTEIN MS34"/>
    <property type="match status" value="1"/>
</dbReference>
<dbReference type="STRING" id="178035.A0A154PPC1"/>
<dbReference type="GO" id="GO:0005739">
    <property type="term" value="C:mitochondrion"/>
    <property type="evidence" value="ECO:0007669"/>
    <property type="project" value="InterPro"/>
</dbReference>
<reference evidence="1 2" key="1">
    <citation type="submission" date="2015-07" db="EMBL/GenBank/DDBJ databases">
        <title>The genome of Dufourea novaeangliae.</title>
        <authorList>
            <person name="Pan H."/>
            <person name="Kapheim K."/>
        </authorList>
    </citation>
    <scope>NUCLEOTIDE SEQUENCE [LARGE SCALE GENOMIC DNA]</scope>
    <source>
        <strain evidence="1">0120121106</strain>
        <tissue evidence="1">Whole body</tissue>
    </source>
</reference>
<dbReference type="EMBL" id="KQ435010">
    <property type="protein sequence ID" value="KZC13731.1"/>
    <property type="molecule type" value="Genomic_DNA"/>
</dbReference>